<dbReference type="EMBL" id="QKSB01000001">
    <property type="protein sequence ID" value="PZE18301.1"/>
    <property type="molecule type" value="Genomic_DNA"/>
</dbReference>
<dbReference type="Pfam" id="PF00535">
    <property type="entry name" value="Glycos_transf_2"/>
    <property type="match status" value="1"/>
</dbReference>
<feature type="domain" description="Glycosyltransferase 2-like" evidence="4">
    <location>
        <begin position="16"/>
        <end position="169"/>
    </location>
</feature>
<evidence type="ECO:0000256" key="1">
    <source>
        <dbReference type="ARBA" id="ARBA00006739"/>
    </source>
</evidence>
<name>A0A2W1N598_9FLAO</name>
<dbReference type="Proteomes" id="UP000249248">
    <property type="component" value="Unassembled WGS sequence"/>
</dbReference>
<keyword evidence="6" id="KW-1185">Reference proteome</keyword>
<gene>
    <name evidence="5" type="ORF">DNU06_00250</name>
</gene>
<evidence type="ECO:0000259" key="4">
    <source>
        <dbReference type="Pfam" id="PF00535"/>
    </source>
</evidence>
<comment type="caution">
    <text evidence="5">The sequence shown here is derived from an EMBL/GenBank/DDBJ whole genome shotgun (WGS) entry which is preliminary data.</text>
</comment>
<dbReference type="InterPro" id="IPR029044">
    <property type="entry name" value="Nucleotide-diphossugar_trans"/>
</dbReference>
<keyword evidence="2" id="KW-0328">Glycosyltransferase</keyword>
<dbReference type="PANTHER" id="PTHR43685:SF5">
    <property type="entry name" value="GLYCOSYLTRANSFERASE EPSE-RELATED"/>
    <property type="match status" value="1"/>
</dbReference>
<dbReference type="PANTHER" id="PTHR43685">
    <property type="entry name" value="GLYCOSYLTRANSFERASE"/>
    <property type="match status" value="1"/>
</dbReference>
<comment type="similarity">
    <text evidence="1">Belongs to the glycosyltransferase 2 family.</text>
</comment>
<accession>A0A2W1N598</accession>
<protein>
    <recommendedName>
        <fullName evidence="4">Glycosyltransferase 2-like domain-containing protein</fullName>
    </recommendedName>
</protein>
<dbReference type="AlphaFoldDB" id="A0A2W1N598"/>
<dbReference type="SUPFAM" id="SSF53448">
    <property type="entry name" value="Nucleotide-diphospho-sugar transferases"/>
    <property type="match status" value="1"/>
</dbReference>
<evidence type="ECO:0000313" key="6">
    <source>
        <dbReference type="Proteomes" id="UP000249248"/>
    </source>
</evidence>
<dbReference type="Gene3D" id="3.90.550.10">
    <property type="entry name" value="Spore Coat Polysaccharide Biosynthesis Protein SpsA, Chain A"/>
    <property type="match status" value="1"/>
</dbReference>
<evidence type="ECO:0000313" key="5">
    <source>
        <dbReference type="EMBL" id="PZE18301.1"/>
    </source>
</evidence>
<dbReference type="InterPro" id="IPR001173">
    <property type="entry name" value="Glyco_trans_2-like"/>
</dbReference>
<organism evidence="5 6">
    <name type="scientific">Putridiphycobacter roseus</name>
    <dbReference type="NCBI Taxonomy" id="2219161"/>
    <lineage>
        <taxon>Bacteria</taxon>
        <taxon>Pseudomonadati</taxon>
        <taxon>Bacteroidota</taxon>
        <taxon>Flavobacteriia</taxon>
        <taxon>Flavobacteriales</taxon>
        <taxon>Crocinitomicaceae</taxon>
        <taxon>Putridiphycobacter</taxon>
    </lineage>
</organism>
<evidence type="ECO:0000256" key="3">
    <source>
        <dbReference type="ARBA" id="ARBA00022679"/>
    </source>
</evidence>
<keyword evidence="3" id="KW-0808">Transferase</keyword>
<dbReference type="GO" id="GO:0016757">
    <property type="term" value="F:glycosyltransferase activity"/>
    <property type="evidence" value="ECO:0007669"/>
    <property type="project" value="UniProtKB-KW"/>
</dbReference>
<dbReference type="InterPro" id="IPR050834">
    <property type="entry name" value="Glycosyltransf_2"/>
</dbReference>
<reference evidence="5 6" key="1">
    <citation type="submission" date="2018-06" db="EMBL/GenBank/DDBJ databases">
        <title>The draft genome sequence of Crocinitomix sp. SM1701.</title>
        <authorList>
            <person name="Zhang X."/>
        </authorList>
    </citation>
    <scope>NUCLEOTIDE SEQUENCE [LARGE SCALE GENOMIC DNA]</scope>
    <source>
        <strain evidence="5 6">SM1701</strain>
    </source>
</reference>
<evidence type="ECO:0000256" key="2">
    <source>
        <dbReference type="ARBA" id="ARBA00022676"/>
    </source>
</evidence>
<sequence length="337" mass="39035">MFIFIFFNTMNTPLISVIIPAYNCAQYIGEALLSIVNQTYKNLEIIVVNDGSTDETLLAIQQVNDPRIKVLENTSNSGIIFTLNKALKEAKGKYIARMDGDDIAMADRIAIQYHYLESHPDISILGAKIKYFGAENHVVNTVLSTNEIAIEMYFNNPINHPTVMMRRADLEKQQLHYPENFIHAEDWVFWFNCQAKQLKIANLPNVLLKYRIEGQNITANNRATEKERHLEVYRYFLGTIFKEVNEDLLSLHWAVARVDLNHVDVKALKVYLQQLEAALIQANHPEKEVKAAIQRRKNRLFYKVADESAKQGFTYMVQNQLYSFKNLRYLWSKVKKA</sequence>
<proteinExistence type="inferred from homology"/>
<dbReference type="CDD" id="cd00761">
    <property type="entry name" value="Glyco_tranf_GTA_type"/>
    <property type="match status" value="1"/>
</dbReference>